<name>A0A4R5N842_9LACO</name>
<evidence type="ECO:0000313" key="1">
    <source>
        <dbReference type="EMBL" id="TDG68066.1"/>
    </source>
</evidence>
<keyword evidence="2" id="KW-1185">Reference proteome</keyword>
<dbReference type="EMBL" id="PUFI01000014">
    <property type="protein sequence ID" value="TDG68066.1"/>
    <property type="molecule type" value="Genomic_DNA"/>
</dbReference>
<sequence>MAKKYIVLQDFTDKLANRLYKKGDTFKHVGVRSERLEELKSEKHPHHNGAIIALNEQLDVQDDEMEVAEEVAIENDEETADDVKE</sequence>
<reference evidence="1 2" key="1">
    <citation type="journal article" date="2019" name="Appl. Microbiol. Biotechnol.">
        <title>Uncovering carbohydrate metabolism through a genotype-phenotype association study of 56 lactic acid bacteria genomes.</title>
        <authorList>
            <person name="Buron-Moles G."/>
            <person name="Chailyan A."/>
            <person name="Dolejs I."/>
            <person name="Forster J."/>
            <person name="Miks M.H."/>
        </authorList>
    </citation>
    <scope>NUCLEOTIDE SEQUENCE [LARGE SCALE GENOMIC DNA]</scope>
    <source>
        <strain evidence="1 2">ATCC 700006</strain>
    </source>
</reference>
<dbReference type="AlphaFoldDB" id="A0A4R5N842"/>
<dbReference type="Proteomes" id="UP000295681">
    <property type="component" value="Unassembled WGS sequence"/>
</dbReference>
<organism evidence="1 2">
    <name type="scientific">Leuconostoc fallax</name>
    <dbReference type="NCBI Taxonomy" id="1251"/>
    <lineage>
        <taxon>Bacteria</taxon>
        <taxon>Bacillati</taxon>
        <taxon>Bacillota</taxon>
        <taxon>Bacilli</taxon>
        <taxon>Lactobacillales</taxon>
        <taxon>Lactobacillaceae</taxon>
        <taxon>Leuconostoc</taxon>
    </lineage>
</organism>
<comment type="caution">
    <text evidence="1">The sequence shown here is derived from an EMBL/GenBank/DDBJ whole genome shotgun (WGS) entry which is preliminary data.</text>
</comment>
<proteinExistence type="predicted"/>
<protein>
    <submittedName>
        <fullName evidence="1">Uncharacterized protein</fullName>
    </submittedName>
</protein>
<gene>
    <name evidence="1" type="ORF">C5L23_000372</name>
</gene>
<evidence type="ECO:0000313" key="2">
    <source>
        <dbReference type="Proteomes" id="UP000295681"/>
    </source>
</evidence>
<accession>A0A4R5N842</accession>
<dbReference type="STRING" id="907931.GCA_000165675_00978"/>